<evidence type="ECO:0000256" key="6">
    <source>
        <dbReference type="SAM" id="MobiDB-lite"/>
    </source>
</evidence>
<dbReference type="PANTHER" id="PTHR47652">
    <property type="entry name" value="MITOCHONDRIAL IMPORT INNER MEMBRANE TRANSLOCASE SUBUNIT TIM44"/>
    <property type="match status" value="1"/>
</dbReference>
<evidence type="ECO:0000256" key="3">
    <source>
        <dbReference type="ARBA" id="ARBA00022989"/>
    </source>
</evidence>
<keyword evidence="8" id="KW-0732">Signal</keyword>
<dbReference type="PANTHER" id="PTHR47652:SF3">
    <property type="entry name" value="MITOCHONDRIAL IMPORT INNER MEMBRANE TRANSLOCASE SUBUNIT TIM44"/>
    <property type="match status" value="1"/>
</dbReference>
<name>A0AAW2SGW9_SESRA</name>
<keyword evidence="3 7" id="KW-1133">Transmembrane helix</keyword>
<keyword evidence="5" id="KW-0175">Coiled coil</keyword>
<accession>A0AAW2SGW9</accession>
<evidence type="ECO:0000256" key="2">
    <source>
        <dbReference type="ARBA" id="ARBA00022692"/>
    </source>
</evidence>
<evidence type="ECO:0000256" key="1">
    <source>
        <dbReference type="ARBA" id="ARBA00004370"/>
    </source>
</evidence>
<feature type="region of interest" description="Disordered" evidence="6">
    <location>
        <begin position="403"/>
        <end position="459"/>
    </location>
</feature>
<feature type="compositionally biased region" description="Basic and acidic residues" evidence="6">
    <location>
        <begin position="403"/>
        <end position="418"/>
    </location>
</feature>
<dbReference type="InterPro" id="IPR025423">
    <property type="entry name" value="TMEM205-like"/>
</dbReference>
<feature type="transmembrane region" description="Helical" evidence="7">
    <location>
        <begin position="369"/>
        <end position="390"/>
    </location>
</feature>
<dbReference type="GO" id="GO:0016020">
    <property type="term" value="C:membrane"/>
    <property type="evidence" value="ECO:0007669"/>
    <property type="project" value="UniProtKB-SubCell"/>
</dbReference>
<evidence type="ECO:0000256" key="5">
    <source>
        <dbReference type="SAM" id="Coils"/>
    </source>
</evidence>
<gene>
    <name evidence="10" type="ORF">Sradi_2388600</name>
</gene>
<comment type="subcellular location">
    <subcellularLocation>
        <location evidence="1">Membrane</location>
    </subcellularLocation>
</comment>
<comment type="caution">
    <text evidence="10">The sequence shown here is derived from an EMBL/GenBank/DDBJ whole genome shotgun (WGS) entry which is preliminary data.</text>
</comment>
<keyword evidence="4 7" id="KW-0472">Membrane</keyword>
<feature type="coiled-coil region" evidence="5">
    <location>
        <begin position="229"/>
        <end position="256"/>
    </location>
</feature>
<dbReference type="AlphaFoldDB" id="A0AAW2SGW9"/>
<reference evidence="10" key="2">
    <citation type="journal article" date="2024" name="Plant">
        <title>Genomic evolution and insights into agronomic trait innovations of Sesamum species.</title>
        <authorList>
            <person name="Miao H."/>
            <person name="Wang L."/>
            <person name="Qu L."/>
            <person name="Liu H."/>
            <person name="Sun Y."/>
            <person name="Le M."/>
            <person name="Wang Q."/>
            <person name="Wei S."/>
            <person name="Zheng Y."/>
            <person name="Lin W."/>
            <person name="Duan Y."/>
            <person name="Cao H."/>
            <person name="Xiong S."/>
            <person name="Wang X."/>
            <person name="Wei L."/>
            <person name="Li C."/>
            <person name="Ma Q."/>
            <person name="Ju M."/>
            <person name="Zhao R."/>
            <person name="Li G."/>
            <person name="Mu C."/>
            <person name="Tian Q."/>
            <person name="Mei H."/>
            <person name="Zhang T."/>
            <person name="Gao T."/>
            <person name="Zhang H."/>
        </authorList>
    </citation>
    <scope>NUCLEOTIDE SEQUENCE</scope>
    <source>
        <strain evidence="10">G02</strain>
    </source>
</reference>
<organism evidence="10">
    <name type="scientific">Sesamum radiatum</name>
    <name type="common">Black benniseed</name>
    <dbReference type="NCBI Taxonomy" id="300843"/>
    <lineage>
        <taxon>Eukaryota</taxon>
        <taxon>Viridiplantae</taxon>
        <taxon>Streptophyta</taxon>
        <taxon>Embryophyta</taxon>
        <taxon>Tracheophyta</taxon>
        <taxon>Spermatophyta</taxon>
        <taxon>Magnoliopsida</taxon>
        <taxon>eudicotyledons</taxon>
        <taxon>Gunneridae</taxon>
        <taxon>Pentapetalae</taxon>
        <taxon>asterids</taxon>
        <taxon>lamiids</taxon>
        <taxon>Lamiales</taxon>
        <taxon>Pedaliaceae</taxon>
        <taxon>Sesamum</taxon>
    </lineage>
</organism>
<feature type="transmembrane region" description="Helical" evidence="7">
    <location>
        <begin position="295"/>
        <end position="318"/>
    </location>
</feature>
<feature type="transmembrane region" description="Helical" evidence="7">
    <location>
        <begin position="338"/>
        <end position="357"/>
    </location>
</feature>
<feature type="domain" description="TMEM205-like" evidence="9">
    <location>
        <begin position="299"/>
        <end position="402"/>
    </location>
</feature>
<reference evidence="10" key="1">
    <citation type="submission" date="2020-06" db="EMBL/GenBank/DDBJ databases">
        <authorList>
            <person name="Li T."/>
            <person name="Hu X."/>
            <person name="Zhang T."/>
            <person name="Song X."/>
            <person name="Zhang H."/>
            <person name="Dai N."/>
            <person name="Sheng W."/>
            <person name="Hou X."/>
            <person name="Wei L."/>
        </authorList>
    </citation>
    <scope>NUCLEOTIDE SEQUENCE</scope>
    <source>
        <strain evidence="10">G02</strain>
        <tissue evidence="10">Leaf</tissue>
    </source>
</reference>
<sequence length="506" mass="54807">MMYALALFLVFTSLVRPGLLTPTPENHNSKDDVAVKEGHTHAAVVIKFEKDDGNTKVSISPKDSHPPHDDTSTNVKEKLSGKMEEAKEKIKEAASTILGEDGEETHQRLRPRELICDAYGKCKHKIASAMGKAKEVVAETAQEAAEKVYAMEEETKEAVGEAVGKVKDTVTHAAYKASDKAHQVKDAATQVSSKAKDKAVEKANEMKQGAKEGVYDVIDATTKAKEEAKEKAFKKMEGAKEKAKEAQELVGSASDRVKHMAKKEGRKGLKGIFQHAGGVLGYVGSPVRMDSVGGVLHLLGFAAAYGMGLWVTFASNYVLAGALPRYQFAMVQSKIYPVYFKAMAYSVGVALLGHLMSQRKKLSPLSMGMLLPAFNLMASFVMTLVNLLYLEPRATKVMFERMKKEKEEGSRGRGKEGQATEPSGRVVESTTETAAGRGPGGGGATTTEEATQQKLDDLVAKPEIRTKSSEILLRRLNSYSSLLNVVTLMSLTGHLVCLGQRLHTGC</sequence>
<evidence type="ECO:0000256" key="8">
    <source>
        <dbReference type="SAM" id="SignalP"/>
    </source>
</evidence>
<feature type="region of interest" description="Disordered" evidence="6">
    <location>
        <begin position="54"/>
        <end position="76"/>
    </location>
</feature>
<dbReference type="EMBL" id="JACGWJ010000010">
    <property type="protein sequence ID" value="KAL0391658.1"/>
    <property type="molecule type" value="Genomic_DNA"/>
</dbReference>
<feature type="signal peptide" evidence="8">
    <location>
        <begin position="1"/>
        <end position="20"/>
    </location>
</feature>
<evidence type="ECO:0000256" key="7">
    <source>
        <dbReference type="SAM" id="Phobius"/>
    </source>
</evidence>
<dbReference type="Gene3D" id="1.20.120.20">
    <property type="entry name" value="Apolipoprotein"/>
    <property type="match status" value="1"/>
</dbReference>
<feature type="compositionally biased region" description="Basic and acidic residues" evidence="6">
    <location>
        <begin position="62"/>
        <end position="76"/>
    </location>
</feature>
<dbReference type="Pfam" id="PF13664">
    <property type="entry name" value="DUF4149"/>
    <property type="match status" value="1"/>
</dbReference>
<feature type="chain" id="PRO_5043396973" evidence="8">
    <location>
        <begin position="21"/>
        <end position="506"/>
    </location>
</feature>
<evidence type="ECO:0000313" key="10">
    <source>
        <dbReference type="EMBL" id="KAL0391658.1"/>
    </source>
</evidence>
<evidence type="ECO:0000259" key="9">
    <source>
        <dbReference type="Pfam" id="PF13664"/>
    </source>
</evidence>
<evidence type="ECO:0000256" key="4">
    <source>
        <dbReference type="ARBA" id="ARBA00023136"/>
    </source>
</evidence>
<proteinExistence type="predicted"/>
<protein>
    <submittedName>
        <fullName evidence="10">Transmembrane protein</fullName>
    </submittedName>
</protein>
<keyword evidence="2 7" id="KW-0812">Transmembrane</keyword>